<dbReference type="InterPro" id="IPR004299">
    <property type="entry name" value="MBOAT_fam"/>
</dbReference>
<keyword evidence="5 8" id="KW-0472">Membrane</keyword>
<dbReference type="EMBL" id="JBAHYK010000014">
    <property type="protein sequence ID" value="KAL0581244.1"/>
    <property type="molecule type" value="Genomic_DNA"/>
</dbReference>
<dbReference type="Pfam" id="PF03062">
    <property type="entry name" value="MBOAT"/>
    <property type="match status" value="1"/>
</dbReference>
<feature type="transmembrane region" description="Helical" evidence="8">
    <location>
        <begin position="20"/>
        <end position="36"/>
    </location>
</feature>
<evidence type="ECO:0000256" key="5">
    <source>
        <dbReference type="ARBA" id="ARBA00023136"/>
    </source>
</evidence>
<dbReference type="Proteomes" id="UP001465976">
    <property type="component" value="Unassembled WGS sequence"/>
</dbReference>
<keyword evidence="2" id="KW-0808">Transferase</keyword>
<evidence type="ECO:0000256" key="8">
    <source>
        <dbReference type="SAM" id="Phobius"/>
    </source>
</evidence>
<sequence length="509" mass="56553">MDALFAPLVEATGASADQVKLIACLLVAYPLGSLFIRVPSDTPALRHLFSIVVTLFFLLPMLGMYSGLVQLLGDILFTYFVAKYHKGSAMPWIVFCGVLGHLMVNHIIRVLYDWSYETIEVTGPQMVLVMKLTTYAWNVWDGRRKTEDLDAWQLANRIPEYPSLLEYLGFCFYFPGFLVGPFLVYSDYVSLVHETVFKDQKIKGSRGRNIADGRKRVGYRKMVTGLAFLGIFIVFGGTYNYGALLTPEFAAKSLPLRILWCQFYGTMERCKYYAIWTLTEGASIITGLGFTGLTPSGKSTWKGAANVKPLTIEWPSNFKVLLDSWNMKANIWLRECVYKRVTPKGKKPGFSSSMLTFAASAFWHGTAIGYYLTFIMGGFITTAARLVRSNVRPLVLPEAGKPAGLAKHLYDIIGTLTSLLILNYVAAPFMLLSWSSSIEAWTRLGWYGHIIIMGGLVFFYAGGAKVFKGLQKQSAKKMTPTASGAATPVGEKTFQLPPAFDKLAPPPQS</sequence>
<accession>A0ABR3G1D0</accession>
<feature type="transmembrane region" description="Helical" evidence="8">
    <location>
        <begin position="89"/>
        <end position="108"/>
    </location>
</feature>
<evidence type="ECO:0000313" key="10">
    <source>
        <dbReference type="Proteomes" id="UP001465976"/>
    </source>
</evidence>
<evidence type="ECO:0000256" key="6">
    <source>
        <dbReference type="ARBA" id="ARBA00023315"/>
    </source>
</evidence>
<name>A0ABR3G1D0_9AGAR</name>
<feature type="transmembrane region" description="Helical" evidence="8">
    <location>
        <begin position="48"/>
        <end position="69"/>
    </location>
</feature>
<feature type="region of interest" description="Disordered" evidence="7">
    <location>
        <begin position="480"/>
        <end position="509"/>
    </location>
</feature>
<evidence type="ECO:0000256" key="1">
    <source>
        <dbReference type="ARBA" id="ARBA00004141"/>
    </source>
</evidence>
<keyword evidence="6 9" id="KW-0012">Acyltransferase</keyword>
<proteinExistence type="predicted"/>
<keyword evidence="10" id="KW-1185">Reference proteome</keyword>
<dbReference type="InterPro" id="IPR049941">
    <property type="entry name" value="LPLAT_7/PORCN-like"/>
</dbReference>
<protein>
    <submittedName>
        <fullName evidence="9">Lysophospholipid acyltransferase</fullName>
    </submittedName>
</protein>
<comment type="subcellular location">
    <subcellularLocation>
        <location evidence="1">Membrane</location>
        <topology evidence="1">Multi-pass membrane protein</topology>
    </subcellularLocation>
</comment>
<evidence type="ECO:0000256" key="3">
    <source>
        <dbReference type="ARBA" id="ARBA00022692"/>
    </source>
</evidence>
<evidence type="ECO:0000313" key="9">
    <source>
        <dbReference type="EMBL" id="KAL0581244.1"/>
    </source>
</evidence>
<evidence type="ECO:0000256" key="2">
    <source>
        <dbReference type="ARBA" id="ARBA00022679"/>
    </source>
</evidence>
<comment type="caution">
    <text evidence="9">The sequence shown here is derived from an EMBL/GenBank/DDBJ whole genome shotgun (WGS) entry which is preliminary data.</text>
</comment>
<dbReference type="PANTHER" id="PTHR13906">
    <property type="entry name" value="PORCUPINE"/>
    <property type="match status" value="1"/>
</dbReference>
<reference evidence="9 10" key="1">
    <citation type="submission" date="2024-02" db="EMBL/GenBank/DDBJ databases">
        <title>A draft genome for the cacao thread blight pathogen Marasmius crinis-equi.</title>
        <authorList>
            <person name="Cohen S.P."/>
            <person name="Baruah I.K."/>
            <person name="Amoako-Attah I."/>
            <person name="Bukari Y."/>
            <person name="Meinhardt L.W."/>
            <person name="Bailey B.A."/>
        </authorList>
    </citation>
    <scope>NUCLEOTIDE SEQUENCE [LARGE SCALE GENOMIC DNA]</scope>
    <source>
        <strain evidence="9 10">GH-76</strain>
    </source>
</reference>
<feature type="transmembrane region" description="Helical" evidence="8">
    <location>
        <begin position="223"/>
        <end position="242"/>
    </location>
</feature>
<feature type="transmembrane region" description="Helical" evidence="8">
    <location>
        <begin position="446"/>
        <end position="467"/>
    </location>
</feature>
<feature type="transmembrane region" description="Helical" evidence="8">
    <location>
        <begin position="408"/>
        <end position="426"/>
    </location>
</feature>
<dbReference type="GO" id="GO:0016746">
    <property type="term" value="F:acyltransferase activity"/>
    <property type="evidence" value="ECO:0007669"/>
    <property type="project" value="UniProtKB-KW"/>
</dbReference>
<dbReference type="PANTHER" id="PTHR13906:SF4">
    <property type="entry name" value="LYSOPHOSPHOLIPID ACYLTRANSFERASE 6"/>
    <property type="match status" value="1"/>
</dbReference>
<evidence type="ECO:0000256" key="7">
    <source>
        <dbReference type="SAM" id="MobiDB-lite"/>
    </source>
</evidence>
<evidence type="ECO:0000256" key="4">
    <source>
        <dbReference type="ARBA" id="ARBA00022989"/>
    </source>
</evidence>
<feature type="transmembrane region" description="Helical" evidence="8">
    <location>
        <begin position="368"/>
        <end position="387"/>
    </location>
</feature>
<keyword evidence="3 8" id="KW-0812">Transmembrane</keyword>
<keyword evidence="4 8" id="KW-1133">Transmembrane helix</keyword>
<organism evidence="9 10">
    <name type="scientific">Marasmius crinis-equi</name>
    <dbReference type="NCBI Taxonomy" id="585013"/>
    <lineage>
        <taxon>Eukaryota</taxon>
        <taxon>Fungi</taxon>
        <taxon>Dikarya</taxon>
        <taxon>Basidiomycota</taxon>
        <taxon>Agaricomycotina</taxon>
        <taxon>Agaricomycetes</taxon>
        <taxon>Agaricomycetidae</taxon>
        <taxon>Agaricales</taxon>
        <taxon>Marasmiineae</taxon>
        <taxon>Marasmiaceae</taxon>
        <taxon>Marasmius</taxon>
    </lineage>
</organism>
<gene>
    <name evidence="9" type="primary">ale1</name>
    <name evidence="9" type="ORF">V5O48_000832</name>
</gene>